<evidence type="ECO:0000313" key="1">
    <source>
        <dbReference type="EMBL" id="ATA86299.1"/>
    </source>
</evidence>
<gene>
    <name evidence="1" type="ORF">CGC50_03465</name>
</gene>
<sequence length="151" mass="17981">MIFMKPLSILFYFLCFPAFMYSQNKPFLNVTLRVQKHTPLMEIRNTTVDTIQLFSKLKKESKEASTHILGFRKEGKHYTERVLYSCYECLEDYFYLGNTKNNTIKIAPQSSISAYFPYLSSGTYYFEIQTFYIYQKKRYDLKVTTPEININ</sequence>
<proteinExistence type="predicted"/>
<dbReference type="KEGG" id="cgh:CGC50_03465"/>
<dbReference type="Proteomes" id="UP000217250">
    <property type="component" value="Chromosome"/>
</dbReference>
<dbReference type="EMBL" id="CP022386">
    <property type="protein sequence ID" value="ATA86299.1"/>
    <property type="molecule type" value="Genomic_DNA"/>
</dbReference>
<name>A0A250FMB6_9FLAO</name>
<evidence type="ECO:0000313" key="2">
    <source>
        <dbReference type="Proteomes" id="UP000217250"/>
    </source>
</evidence>
<dbReference type="AlphaFoldDB" id="A0A250FMB6"/>
<organism evidence="1 2">
    <name type="scientific">Capnocytophaga gingivalis</name>
    <dbReference type="NCBI Taxonomy" id="1017"/>
    <lineage>
        <taxon>Bacteria</taxon>
        <taxon>Pseudomonadati</taxon>
        <taxon>Bacteroidota</taxon>
        <taxon>Flavobacteriia</taxon>
        <taxon>Flavobacteriales</taxon>
        <taxon>Flavobacteriaceae</taxon>
        <taxon>Capnocytophaga</taxon>
    </lineage>
</organism>
<accession>A0A250FMB6</accession>
<protein>
    <submittedName>
        <fullName evidence="1">Uncharacterized protein</fullName>
    </submittedName>
</protein>
<reference evidence="2" key="1">
    <citation type="submission" date="2017-06" db="EMBL/GenBank/DDBJ databases">
        <title>Capnocytophaga spp. assemblies.</title>
        <authorList>
            <person name="Gulvik C.A."/>
        </authorList>
    </citation>
    <scope>NUCLEOTIDE SEQUENCE [LARGE SCALE GENOMIC DNA]</scope>
    <source>
        <strain evidence="2">H1496</strain>
    </source>
</reference>